<feature type="coiled-coil region" evidence="1">
    <location>
        <begin position="29"/>
        <end position="63"/>
    </location>
</feature>
<keyword evidence="1" id="KW-0175">Coiled coil</keyword>
<evidence type="ECO:0008006" key="4">
    <source>
        <dbReference type="Google" id="ProtNLM"/>
    </source>
</evidence>
<protein>
    <recommendedName>
        <fullName evidence="4">F-box domain-containing protein</fullName>
    </recommendedName>
</protein>
<dbReference type="EMBL" id="JAACJL010000046">
    <property type="protein sequence ID" value="KAF4612936.1"/>
    <property type="molecule type" value="Genomic_DNA"/>
</dbReference>
<comment type="caution">
    <text evidence="2">The sequence shown here is derived from an EMBL/GenBank/DDBJ whole genome shotgun (WGS) entry which is preliminary data.</text>
</comment>
<accession>A0A8H4QLD5</accession>
<reference evidence="2 3" key="1">
    <citation type="submission" date="2019-12" db="EMBL/GenBank/DDBJ databases">
        <authorList>
            <person name="Floudas D."/>
            <person name="Bentzer J."/>
            <person name="Ahren D."/>
            <person name="Johansson T."/>
            <person name="Persson P."/>
            <person name="Tunlid A."/>
        </authorList>
    </citation>
    <scope>NUCLEOTIDE SEQUENCE [LARGE SCALE GENOMIC DNA]</scope>
    <source>
        <strain evidence="2 3">CBS 102.39</strain>
    </source>
</reference>
<sequence>MVLDTDAAVLLQSNIPPDTSMNTKFNLLLAELLQESSHIDEEISRLEETIAGLRRKKAGAQSSIDAYQKILSPARRVPDDVWREIFYCCLPTHRDSTMHPRDAPLLLTRVCSQWRQIAFSSPLLWSRLYIPLLLEECGGPSDVPSKPRYREEYMKALHRRRGLRGQAIKEWLQRSGNCSLSVTISCPSSYFMDQLGGYHHDSDINITYVQQTFDILLPFATRWESVELLTFGSLLLKMFQATFSSTTIANLKTMKLDIQSGYSLEVYPLFNTLLQSVPTLTKISVGPWLIVDDPRQLPLTWYNFTDIYLHFRVEVNIAFQLLSACHKLVNCFVSLDRAEGEALLSYPHDYVVLPHLRTFVVDGWSGEHTPVHSEFLRRILAPALHRFAYRTPFRTMDEVPSNLKLNISPFLVGSPRLEALSLNPTALPPSDVLKCLSITKHVRRIVLGHDPDFDIVPHWIPSVEAFPDVLEGRLDPFDLKHLAVPAFGHSSSSTDHIELLLPELEALVAYRISDLTDEDLFAVIKSRLDAWKGGKAAALKHVKLEFLRMMQKDISSDIVRYAEDLGLEQGRLKIELKYVEREERLRPFSPLYGLRPNDCTWPYRPPE</sequence>
<dbReference type="Proteomes" id="UP000521872">
    <property type="component" value="Unassembled WGS sequence"/>
</dbReference>
<keyword evidence="3" id="KW-1185">Reference proteome</keyword>
<evidence type="ECO:0000256" key="1">
    <source>
        <dbReference type="SAM" id="Coils"/>
    </source>
</evidence>
<name>A0A8H4QLD5_9AGAR</name>
<evidence type="ECO:0000313" key="3">
    <source>
        <dbReference type="Proteomes" id="UP000521872"/>
    </source>
</evidence>
<evidence type="ECO:0000313" key="2">
    <source>
        <dbReference type="EMBL" id="KAF4612936.1"/>
    </source>
</evidence>
<dbReference type="AlphaFoldDB" id="A0A8H4QLD5"/>
<gene>
    <name evidence="2" type="ORF">D9613_011085</name>
</gene>
<proteinExistence type="predicted"/>
<organism evidence="2 3">
    <name type="scientific">Agrocybe pediades</name>
    <dbReference type="NCBI Taxonomy" id="84607"/>
    <lineage>
        <taxon>Eukaryota</taxon>
        <taxon>Fungi</taxon>
        <taxon>Dikarya</taxon>
        <taxon>Basidiomycota</taxon>
        <taxon>Agaricomycotina</taxon>
        <taxon>Agaricomycetes</taxon>
        <taxon>Agaricomycetidae</taxon>
        <taxon>Agaricales</taxon>
        <taxon>Agaricineae</taxon>
        <taxon>Strophariaceae</taxon>
        <taxon>Agrocybe</taxon>
    </lineage>
</organism>